<reference evidence="2 3" key="1">
    <citation type="journal article" date="2018" name="Mar. Genomics">
        <title>Complete genome sequence of Marinifilaceae bacterium strain SPP2, isolated from the Antarctic marine sediment.</title>
        <authorList>
            <person name="Watanabe M."/>
            <person name="Kojima H."/>
            <person name="Fukui M."/>
        </authorList>
    </citation>
    <scope>NUCLEOTIDE SEQUENCE [LARGE SCALE GENOMIC DNA]</scope>
    <source>
        <strain evidence="2 3">SPP2</strain>
    </source>
</reference>
<gene>
    <name evidence="2" type="ORF">ALGA_3528</name>
</gene>
<dbReference type="EMBL" id="AP018042">
    <property type="protein sequence ID" value="BAX81826.1"/>
    <property type="molecule type" value="Genomic_DNA"/>
</dbReference>
<sequence length="102" mass="11772">MFIGYFDCIVLGVLGILNAVYWYKRFNRKLGCLIIGLAFGIILPMISMKIEIVRVSNEFEIVDGFNLLYTYFRFPMYWIVGICQSILINVHDKPKKPAGNKS</sequence>
<dbReference type="Proteomes" id="UP000218267">
    <property type="component" value="Chromosome"/>
</dbReference>
<feature type="transmembrane region" description="Helical" evidence="1">
    <location>
        <begin position="6"/>
        <end position="23"/>
    </location>
</feature>
<keyword evidence="3" id="KW-1185">Reference proteome</keyword>
<name>A0A1Y1CN29_9BACT</name>
<protein>
    <submittedName>
        <fullName evidence="2">Uncharacterized protein</fullName>
    </submittedName>
</protein>
<keyword evidence="1" id="KW-0472">Membrane</keyword>
<feature type="transmembrane region" description="Helical" evidence="1">
    <location>
        <begin position="30"/>
        <end position="48"/>
    </location>
</feature>
<evidence type="ECO:0000313" key="2">
    <source>
        <dbReference type="EMBL" id="BAX81826.1"/>
    </source>
</evidence>
<evidence type="ECO:0000256" key="1">
    <source>
        <dbReference type="SAM" id="Phobius"/>
    </source>
</evidence>
<keyword evidence="1" id="KW-1133">Transmembrane helix</keyword>
<dbReference type="KEGG" id="mbas:ALGA_3528"/>
<dbReference type="AlphaFoldDB" id="A0A1Y1CN29"/>
<organism evidence="2 3">
    <name type="scientific">Labilibaculum antarcticum</name>
    <dbReference type="NCBI Taxonomy" id="1717717"/>
    <lineage>
        <taxon>Bacteria</taxon>
        <taxon>Pseudomonadati</taxon>
        <taxon>Bacteroidota</taxon>
        <taxon>Bacteroidia</taxon>
        <taxon>Marinilabiliales</taxon>
        <taxon>Marinifilaceae</taxon>
        <taxon>Labilibaculum</taxon>
    </lineage>
</organism>
<evidence type="ECO:0000313" key="3">
    <source>
        <dbReference type="Proteomes" id="UP000218267"/>
    </source>
</evidence>
<reference evidence="3" key="2">
    <citation type="journal article" date="2020" name="Antonie Van Leeuwenhoek">
        <title>Labilibaculum antarcticum sp. nov., a novel facultative anaerobic, psychrotorelant bacterium isolated from marine sediment of Antarctica.</title>
        <authorList>
            <person name="Watanabe M."/>
            <person name="Kojima H."/>
            <person name="Fukui M."/>
        </authorList>
    </citation>
    <scope>NUCLEOTIDE SEQUENCE [LARGE SCALE GENOMIC DNA]</scope>
    <source>
        <strain evidence="3">SPP2</strain>
    </source>
</reference>
<proteinExistence type="predicted"/>
<keyword evidence="1" id="KW-0812">Transmembrane</keyword>
<accession>A0A1Y1CN29</accession>
<feature type="transmembrane region" description="Helical" evidence="1">
    <location>
        <begin position="68"/>
        <end position="88"/>
    </location>
</feature>